<accession>A0A1G7NRX7</accession>
<dbReference type="STRING" id="571438.SAMN05192586_11244"/>
<dbReference type="RefSeq" id="WP_092154234.1">
    <property type="nucleotide sequence ID" value="NZ_FNBX01000012.1"/>
</dbReference>
<gene>
    <name evidence="2" type="ORF">SAMN05192586_11244</name>
</gene>
<reference evidence="3" key="1">
    <citation type="submission" date="2016-10" db="EMBL/GenBank/DDBJ databases">
        <authorList>
            <person name="Varghese N."/>
            <person name="Submissions S."/>
        </authorList>
    </citation>
    <scope>NUCLEOTIDE SEQUENCE [LARGE SCALE GENOMIC DNA]</scope>
    <source>
        <strain evidence="3">KHC7</strain>
    </source>
</reference>
<dbReference type="AlphaFoldDB" id="A0A1G7NRX7"/>
<dbReference type="GO" id="GO:0016787">
    <property type="term" value="F:hydrolase activity"/>
    <property type="evidence" value="ECO:0007669"/>
    <property type="project" value="UniProtKB-KW"/>
</dbReference>
<sequence length="413" mass="47072">MPVIRKSLLELIFSGAYLLRWNDKLRPVELLEIDKQAHKMLLACVLWHEYSRGADTARRVALATEIVEGGLFDYFYRAIITDIKPPIYYRIKENPRQFRELTEHVLQRLAPSLAPLGPFWKRMRAWHLNPDEESPARRILTAAHLYASQWEFRLIEPCNAPFDDEMGDIGQSFPDRLDGFADLPGLAAMRTPRTALARLANLCGQLRFQIRWTQAPRIPSTSVLGHMFIVACLAYFFSLTVKACPARADNNFFCGLFHDLPEVLTRDIISPVKQSVASLPPLIKEYEEAELERRLFAPLRDEGFTGLVDHIAYFLGLEVGSEFQECVRRQGRVLALDDFNALQREGNTDDQDPKDGRLLKDCDNLAAFLEAHSSIRNGVSSPHLLEARVRLLTRLRESPLACLNLDALLADFD</sequence>
<keyword evidence="2" id="KW-0378">Hydrolase</keyword>
<evidence type="ECO:0000313" key="2">
    <source>
        <dbReference type="EMBL" id="SDF76000.1"/>
    </source>
</evidence>
<evidence type="ECO:0000313" key="3">
    <source>
        <dbReference type="Proteomes" id="UP000199355"/>
    </source>
</evidence>
<dbReference type="Pfam" id="PF13023">
    <property type="entry name" value="HD_3"/>
    <property type="match status" value="1"/>
</dbReference>
<dbReference type="EMBL" id="FNBX01000012">
    <property type="protein sequence ID" value="SDF76000.1"/>
    <property type="molecule type" value="Genomic_DNA"/>
</dbReference>
<name>A0A1G7NRX7_9BACT</name>
<protein>
    <submittedName>
        <fullName evidence="2">Putative hydrolases of HD superfamily</fullName>
    </submittedName>
</protein>
<feature type="domain" description="HD" evidence="1">
    <location>
        <begin position="203"/>
        <end position="386"/>
    </location>
</feature>
<evidence type="ECO:0000259" key="1">
    <source>
        <dbReference type="Pfam" id="PF13023"/>
    </source>
</evidence>
<dbReference type="InterPro" id="IPR006674">
    <property type="entry name" value="HD_domain"/>
</dbReference>
<proteinExistence type="predicted"/>
<keyword evidence="3" id="KW-1185">Reference proteome</keyword>
<organism evidence="2 3">
    <name type="scientific">Desulfovibrio legallii</name>
    <dbReference type="NCBI Taxonomy" id="571438"/>
    <lineage>
        <taxon>Bacteria</taxon>
        <taxon>Pseudomonadati</taxon>
        <taxon>Thermodesulfobacteriota</taxon>
        <taxon>Desulfovibrionia</taxon>
        <taxon>Desulfovibrionales</taxon>
        <taxon>Desulfovibrionaceae</taxon>
        <taxon>Desulfovibrio</taxon>
    </lineage>
</organism>
<dbReference type="OrthoDB" id="48898at2"/>
<dbReference type="Gene3D" id="1.10.3210.10">
    <property type="entry name" value="Hypothetical protein af1432"/>
    <property type="match status" value="2"/>
</dbReference>
<dbReference type="Proteomes" id="UP000199355">
    <property type="component" value="Unassembled WGS sequence"/>
</dbReference>
<dbReference type="SUPFAM" id="SSF109604">
    <property type="entry name" value="HD-domain/PDEase-like"/>
    <property type="match status" value="2"/>
</dbReference>